<reference evidence="3 4" key="1">
    <citation type="journal article" date="2008" name="Nature">
        <title>The Trichoplax genome and the nature of placozoans.</title>
        <authorList>
            <person name="Srivastava M."/>
            <person name="Begovic E."/>
            <person name="Chapman J."/>
            <person name="Putnam N.H."/>
            <person name="Hellsten U."/>
            <person name="Kawashima T."/>
            <person name="Kuo A."/>
            <person name="Mitros T."/>
            <person name="Salamov A."/>
            <person name="Carpenter M.L."/>
            <person name="Signorovitch A.Y."/>
            <person name="Moreno M.A."/>
            <person name="Kamm K."/>
            <person name="Grimwood J."/>
            <person name="Schmutz J."/>
            <person name="Shapiro H."/>
            <person name="Grigoriev I.V."/>
            <person name="Buss L.W."/>
            <person name="Schierwater B."/>
            <person name="Dellaporta S.L."/>
            <person name="Rokhsar D.S."/>
        </authorList>
    </citation>
    <scope>NUCLEOTIDE SEQUENCE [LARGE SCALE GENOMIC DNA]</scope>
    <source>
        <strain evidence="3 4">Grell-BS-1999</strain>
    </source>
</reference>
<dbReference type="InterPro" id="IPR028103">
    <property type="entry name" value="Spatacsin"/>
</dbReference>
<protein>
    <recommendedName>
        <fullName evidence="2">Spatacsin C-terminal domain-containing protein</fullName>
    </recommendedName>
</protein>
<dbReference type="eggNOG" id="KOG1884">
    <property type="taxonomic scope" value="Eukaryota"/>
</dbReference>
<gene>
    <name evidence="3" type="ORF">TRIADDRAFT_54370</name>
</gene>
<dbReference type="STRING" id="10228.B3RRU5"/>
<dbReference type="GO" id="GO:0005737">
    <property type="term" value="C:cytoplasm"/>
    <property type="evidence" value="ECO:0000318"/>
    <property type="project" value="GO_Central"/>
</dbReference>
<evidence type="ECO:0000256" key="1">
    <source>
        <dbReference type="SAM" id="MobiDB-lite"/>
    </source>
</evidence>
<evidence type="ECO:0000313" key="4">
    <source>
        <dbReference type="Proteomes" id="UP000009022"/>
    </source>
</evidence>
<feature type="region of interest" description="Disordered" evidence="1">
    <location>
        <begin position="165"/>
        <end position="188"/>
    </location>
</feature>
<dbReference type="Proteomes" id="UP000009022">
    <property type="component" value="Unassembled WGS sequence"/>
</dbReference>
<proteinExistence type="predicted"/>
<dbReference type="PANTHER" id="PTHR13650:SF0">
    <property type="entry name" value="SPATACSIN"/>
    <property type="match status" value="1"/>
</dbReference>
<feature type="compositionally biased region" description="Low complexity" evidence="1">
    <location>
        <begin position="166"/>
        <end position="179"/>
    </location>
</feature>
<evidence type="ECO:0000313" key="3">
    <source>
        <dbReference type="EMBL" id="EDV26932.1"/>
    </source>
</evidence>
<dbReference type="OMA" id="ACCLNGP"/>
<dbReference type="Pfam" id="PF14649">
    <property type="entry name" value="Spatacsin_C"/>
    <property type="match status" value="1"/>
</dbReference>
<dbReference type="InterPro" id="IPR028107">
    <property type="entry name" value="Spatacsin_C_dom"/>
</dbReference>
<dbReference type="HOGENOM" id="CLU_001081_0_0_1"/>
<dbReference type="PhylomeDB" id="B3RRU5"/>
<dbReference type="KEGG" id="tad:TRIADDRAFT_54370"/>
<dbReference type="InParanoid" id="B3RRU5"/>
<dbReference type="EMBL" id="DS985243">
    <property type="protein sequence ID" value="EDV26932.1"/>
    <property type="molecule type" value="Genomic_DNA"/>
</dbReference>
<name>B3RRU5_TRIAD</name>
<dbReference type="FunCoup" id="B3RRU5">
    <property type="interactions" value="2293"/>
</dbReference>
<dbReference type="OrthoDB" id="2018754at2759"/>
<dbReference type="GeneID" id="6751622"/>
<dbReference type="CTD" id="6751622"/>
<accession>B3RRU5</accession>
<keyword evidence="4" id="KW-1185">Reference proteome</keyword>
<dbReference type="RefSeq" id="XP_002110928.1">
    <property type="nucleotide sequence ID" value="XM_002110892.1"/>
</dbReference>
<organism evidence="3 4">
    <name type="scientific">Trichoplax adhaerens</name>
    <name type="common">Trichoplax reptans</name>
    <dbReference type="NCBI Taxonomy" id="10228"/>
    <lineage>
        <taxon>Eukaryota</taxon>
        <taxon>Metazoa</taxon>
        <taxon>Placozoa</taxon>
        <taxon>Uniplacotomia</taxon>
        <taxon>Trichoplacea</taxon>
        <taxon>Trichoplacidae</taxon>
        <taxon>Trichoplax</taxon>
    </lineage>
</organism>
<feature type="domain" description="Spatacsin C-terminal" evidence="2">
    <location>
        <begin position="2080"/>
        <end position="2371"/>
    </location>
</feature>
<dbReference type="PANTHER" id="PTHR13650">
    <property type="entry name" value="SPATACSIN"/>
    <property type="match status" value="1"/>
</dbReference>
<sequence>MDSCRQKFNAFDVTAYELVHCVLITETNDFYKINFDDYFMRFPNHLITCNNYDDAADNLAFDEDDTLNRGSVTGDVLWRSQLAQISDRVKHLRNYDVSKPHVNKRAKRTRKILLAADDEAWFRRINFQTEAEWDCNVLLQNYEQFSMSSHFKNTEVFISGFDTRSRASSTSSQSCFSDSSNKESSIQESNTGCYFPATYLIDDDVVVRYVRCSQMSVFLWLVPSTSAGANEENNYGTICLYDFSTRSHRLQSLTEWTYVSKTFSHDHSYCLLLSNALAVPAFSVTKEEIINNMILYDNPVMAENLSRLNGWDHCSIPIYVLELGLQHHRLDVITLFLKNRKDSFTYLQKDENWLSNSTESASASHNTKRVTDYQQIITAVDMLIKAIETSMQDHHLNFGRHLLKLTMDFVNGLIRDGMMVFETAFSDSKTGKTDEELPIRNLLSAVTACADRIVSLRSYLTITKSDVTDSAIRNRRNIDKLGQQDSTTWKKWLKMNREGILQDAVLSRHIPLAQAFLIQNMGNGLLVNCLAVVRSCVLEFLLLKDLEKVEDVLTNMGFNPRRELKDIMMNTLDRSLRDFLISKLSERRLLTESEGQLIAFAHIVEKYYPFQSFKQAKETISGITNISDDEIYSRIATYSGELKEESYFHVYNFDGSTPIFDGTTGGYLNTALEWMVLWSNQDKEKILLECALKNNLQTDIARTVSIASEWTYYVDHHMLSTLQKWISQLYSQFEVENEIAIGDRNDTDKSIDVLAGRSLSTELWNNIACTPLIYDAIMDKLASFGIYRQRDKMAFRQLLYRITKVGRLFCTLSPFQDKESKELIEFHKSFANYCIANNLPNILYHYLDYYDLDGTRDLEIKKIVKESSINWLNALISFRKVGKNNHNLSLLLAASLSNAELCLDVNSSSISNMLESNRPLMALATCMYAPVAINDLLVDLESFQSSTSSSYTCSKSLLIDSIVAYPTLSKVLNPQDIPYHEEPKDVTMYQLLQGNAPFDLARILSFQSAASVWHSSDQLGDIPHFSSPPLVQKHAFRERLDFSYFLRSCRPSFAFLAFISSFHNNNLKLEKVHLAKAASRAYRIAMKEFEDNKIAYACAAFTEMLGISSRKLRIDIESAKVILSYRKYNFMTNNSYGYKGKFVRDNLTQSDQARITDQFLACFGFNGKVRAISVLSELENAISYKIKKEGQKSTSYAAMKQWRLAVAFCRAHEIPLSTLFLIDCAICNEWLPFFCFVQQCQYPSLQVIKIIKQYFSDSNIKEHLLLAINNIRTVELKRKDSAGKGRHLRHKKRNLAHDRKRKLVYTRDPRQPFYFKIGVKKTNTLELGSMTTNAWYTATSGQVTDNPADYDQKLLIREQAEGSDQPLSGVLDTDSDVASPPDDLFEVVFHCQSTGMPYRSLLAYAIFYQRPLLAILAGSYNDSYVSVDCICSYLYAIYGNRVFQSIDRQLFGSDRACFSDVLQNDWQPEHLCIILLTAMEKKQFFPYIVKAFRIFDPDCPFLAFLKFCESFYFDCDETASTSYFLEFIELSRLTKEGLPEENIMDKKYIRDTDWMMNTASQMIDTMLKLCETSYELHFLLRILKDVEVENNNKAFEGQDYKFMYQVFTLIVDAGVDIDILALVPGIADIVNSKNETERVINKFLELKLFDKARELAELLDFSKDITFIAEILYEILDLSQTNIWLSVDTRLTFWENSRLYLKDRGCTSNVICKFFKDFAIGQCDYKFISLPEVSWLHPKEQAILMAISIEWLFEFSNEVPGNEQKSAAQRQRIISDVAVKAWKYLIAAKLKDRNGDCLSAEFVLDISQRIINSLNSVLDNCVTDERIDIFRPIEEYIVFKQTKSATFLQRESERTALESFIGHLLSANRIREACYLCRLFHFESQDLNVIWTCLSLARGELSPDGIEEDMKKLLNSSPILKQKQLSIRTGVLINGEMLTSDDIISSEQDKNIIMTIGQLINHCESGRNCCERIMIRYMLAMGLKKEYSIVATEDNLELLKQLMMTSLVSKFSLASEYVRIFNLSNDQATEFVSDFIIETIKAYANHGFVVDERHSYIFNPEWSFKEFQSIAKICRDPSFIGNNLLNTAKETIGNDKISATDISIIVELLIRSHDCYTSACSMDGIAKVLRVVKRCTNKLSQLQMYKRMIRLLIGIGRYREMSYIIDILLQSDQFEILMSRLSNKAKNFRVVILEYLKRNYPEDREKYSMAALRFSMHREIGDTLREMARKILRTLKRQGIENKPNAKQELKCSFQYFTDAAKEYSKEGCYRMAQQCAMNARLVDVQIRLLEFEIPVIGLSEYELHKFMVNHKNFFEALVVAQAYKKHNVLDWSSSILEQVIRNGNFKYFQDFRSAFAISNAFYQDLSKKYLQFIKDKPLSSALNNNMRLVINFVKEIKLRYELSVELGLTDIVKELLNSHNGAFIKDTCKA</sequence>
<evidence type="ECO:0000259" key="2">
    <source>
        <dbReference type="Pfam" id="PF14649"/>
    </source>
</evidence>